<dbReference type="EMBL" id="AEVS01000070">
    <property type="protein sequence ID" value="EGA65574.1"/>
    <property type="molecule type" value="Genomic_DNA"/>
</dbReference>
<name>E8LUS8_9VIBR</name>
<dbReference type="AlphaFoldDB" id="E8LUS8"/>
<organism evidence="1 2">
    <name type="scientific">Vibrio brasiliensis LMG 20546</name>
    <dbReference type="NCBI Taxonomy" id="945543"/>
    <lineage>
        <taxon>Bacteria</taxon>
        <taxon>Pseudomonadati</taxon>
        <taxon>Pseudomonadota</taxon>
        <taxon>Gammaproteobacteria</taxon>
        <taxon>Vibrionales</taxon>
        <taxon>Vibrionaceae</taxon>
        <taxon>Vibrio</taxon>
        <taxon>Vibrio oreintalis group</taxon>
    </lineage>
</organism>
<sequence length="41" mass="4967">MFAELILFQSGDHRVRANTLKIKNIVQRVFEVIYRTFQIDR</sequence>
<dbReference type="Proteomes" id="UP000004371">
    <property type="component" value="Unassembled WGS sequence"/>
</dbReference>
<keyword evidence="2" id="KW-1185">Reference proteome</keyword>
<proteinExistence type="predicted"/>
<evidence type="ECO:0000313" key="2">
    <source>
        <dbReference type="Proteomes" id="UP000004371"/>
    </source>
</evidence>
<reference evidence="1 2" key="1">
    <citation type="journal article" date="2012" name="Int. J. Syst. Evol. Microbiol.">
        <title>Vibrio caribbeanicus sp. nov., isolated from the marine sponge Scleritoderma cyanea.</title>
        <authorList>
            <person name="Hoffmann M."/>
            <person name="Monday S.R."/>
            <person name="Allard M.W."/>
            <person name="Strain E.A."/>
            <person name="Whittaker P."/>
            <person name="Naum M."/>
            <person name="McCarthy P.J."/>
            <person name="Lopez J.V."/>
            <person name="Fischer M."/>
            <person name="Brown E.W."/>
        </authorList>
    </citation>
    <scope>NUCLEOTIDE SEQUENCE [LARGE SCALE GENOMIC DNA]</scope>
    <source>
        <strain evidence="1 2">LMG 20546</strain>
    </source>
</reference>
<accession>E8LUS8</accession>
<evidence type="ECO:0000313" key="1">
    <source>
        <dbReference type="EMBL" id="EGA65574.1"/>
    </source>
</evidence>
<comment type="caution">
    <text evidence="1">The sequence shown here is derived from an EMBL/GenBank/DDBJ whole genome shotgun (WGS) entry which is preliminary data.</text>
</comment>
<protein>
    <submittedName>
        <fullName evidence="1">Uncharacterized protein</fullName>
    </submittedName>
</protein>
<gene>
    <name evidence="1" type="ORF">VIBR0546_07637</name>
</gene>